<dbReference type="CDD" id="cd00614">
    <property type="entry name" value="CGS_like"/>
    <property type="match status" value="1"/>
</dbReference>
<comment type="caution">
    <text evidence="10">The sequence shown here is derived from an EMBL/GenBank/DDBJ whole genome shotgun (WGS) entry which is preliminary data.</text>
</comment>
<proteinExistence type="inferred from homology"/>
<dbReference type="Pfam" id="PF01053">
    <property type="entry name" value="Cys_Met_Meta_PP"/>
    <property type="match status" value="1"/>
</dbReference>
<dbReference type="InterPro" id="IPR015424">
    <property type="entry name" value="PyrdxlP-dep_Trfase"/>
</dbReference>
<evidence type="ECO:0000256" key="9">
    <source>
        <dbReference type="RuleBase" id="RU362118"/>
    </source>
</evidence>
<dbReference type="EC" id="4.4.1.11" evidence="3"/>
<dbReference type="Gene3D" id="3.40.640.10">
    <property type="entry name" value="Type I PLP-dependent aspartate aminotransferase-like (Major domain)"/>
    <property type="match status" value="1"/>
</dbReference>
<organism evidence="10 11">
    <name type="scientific">Rhodopseudomonas palustris</name>
    <dbReference type="NCBI Taxonomy" id="1076"/>
    <lineage>
        <taxon>Bacteria</taxon>
        <taxon>Pseudomonadati</taxon>
        <taxon>Pseudomonadota</taxon>
        <taxon>Alphaproteobacteria</taxon>
        <taxon>Hyphomicrobiales</taxon>
        <taxon>Nitrobacteraceae</taxon>
        <taxon>Rhodopseudomonas</taxon>
    </lineage>
</organism>
<keyword evidence="5 8" id="KW-0663">Pyridoxal phosphate</keyword>
<evidence type="ECO:0000256" key="8">
    <source>
        <dbReference type="PIRSR" id="PIRSR001434-2"/>
    </source>
</evidence>
<evidence type="ECO:0000256" key="6">
    <source>
        <dbReference type="ARBA" id="ARBA00023239"/>
    </source>
</evidence>
<protein>
    <recommendedName>
        <fullName evidence="4">L-methionine gamma-lyase</fullName>
        <ecNumber evidence="3">4.4.1.11</ecNumber>
    </recommendedName>
</protein>
<dbReference type="InterPro" id="IPR054542">
    <property type="entry name" value="Cys_met_metab_PP"/>
</dbReference>
<dbReference type="InterPro" id="IPR015422">
    <property type="entry name" value="PyrdxlP-dep_Trfase_small"/>
</dbReference>
<dbReference type="GO" id="GO:0030170">
    <property type="term" value="F:pyridoxal phosphate binding"/>
    <property type="evidence" value="ECO:0007669"/>
    <property type="project" value="InterPro"/>
</dbReference>
<evidence type="ECO:0000256" key="3">
    <source>
        <dbReference type="ARBA" id="ARBA00012222"/>
    </source>
</evidence>
<dbReference type="PIRSF" id="PIRSF001434">
    <property type="entry name" value="CGS"/>
    <property type="match status" value="1"/>
</dbReference>
<dbReference type="GO" id="GO:0009086">
    <property type="term" value="P:methionine biosynthetic process"/>
    <property type="evidence" value="ECO:0007669"/>
    <property type="project" value="UniProtKB-ARBA"/>
</dbReference>
<evidence type="ECO:0000256" key="2">
    <source>
        <dbReference type="ARBA" id="ARBA00008667"/>
    </source>
</evidence>
<comment type="similarity">
    <text evidence="2">Belongs to the trans-sulfuration enzymes family. L-methionine gamma-lyase subfamily.</text>
</comment>
<evidence type="ECO:0000256" key="1">
    <source>
        <dbReference type="ARBA" id="ARBA00001933"/>
    </source>
</evidence>
<accession>A0A418VIF6</accession>
<evidence type="ECO:0000256" key="4">
    <source>
        <dbReference type="ARBA" id="ARBA00019040"/>
    </source>
</evidence>
<dbReference type="NCBIfam" id="TIGR01328">
    <property type="entry name" value="met_gam_lyase"/>
    <property type="match status" value="1"/>
</dbReference>
<dbReference type="RefSeq" id="WP_119856236.1">
    <property type="nucleotide sequence ID" value="NZ_QYYD01000007.1"/>
</dbReference>
<evidence type="ECO:0000313" key="10">
    <source>
        <dbReference type="EMBL" id="RJF75909.1"/>
    </source>
</evidence>
<dbReference type="InterPro" id="IPR006237">
    <property type="entry name" value="L-Met_gamma_lys"/>
</dbReference>
<dbReference type="SUPFAM" id="SSF53383">
    <property type="entry name" value="PLP-dependent transferases"/>
    <property type="match status" value="1"/>
</dbReference>
<reference evidence="10 11" key="1">
    <citation type="submission" date="2018-09" db="EMBL/GenBank/DDBJ databases">
        <title>Draft genome sequence of Rhodopseudomonas palustris 2.1.18.</title>
        <authorList>
            <person name="Robertson S.L."/>
            <person name="Meyer T.E."/>
            <person name="Kyndt J.A."/>
        </authorList>
    </citation>
    <scope>NUCLEOTIDE SEQUENCE [LARGE SCALE GENOMIC DNA]</scope>
    <source>
        <strain evidence="10 11">2.1.18</strain>
    </source>
</reference>
<dbReference type="InterPro" id="IPR000277">
    <property type="entry name" value="Cys/Met-Metab_PyrdxlP-dep_enz"/>
</dbReference>
<feature type="modified residue" description="N6-(pyridoxal phosphate)lysine" evidence="8">
    <location>
        <position position="211"/>
    </location>
</feature>
<dbReference type="PANTHER" id="PTHR11808">
    <property type="entry name" value="TRANS-SULFURATION ENZYME FAMILY MEMBER"/>
    <property type="match status" value="1"/>
</dbReference>
<dbReference type="AlphaFoldDB" id="A0A418VIF6"/>
<dbReference type="PROSITE" id="PS00868">
    <property type="entry name" value="CYS_MET_METAB_PP"/>
    <property type="match status" value="1"/>
</dbReference>
<dbReference type="PANTHER" id="PTHR11808:SF80">
    <property type="entry name" value="CYSTATHIONINE GAMMA-LYASE"/>
    <property type="match status" value="1"/>
</dbReference>
<name>A0A418VIF6_RHOPL</name>
<dbReference type="Gene3D" id="3.90.1150.10">
    <property type="entry name" value="Aspartate Aminotransferase, domain 1"/>
    <property type="match status" value="1"/>
</dbReference>
<dbReference type="GO" id="GO:0018826">
    <property type="term" value="F:methionine gamma-lyase activity"/>
    <property type="evidence" value="ECO:0007669"/>
    <property type="project" value="UniProtKB-EC"/>
</dbReference>
<dbReference type="Proteomes" id="UP000285523">
    <property type="component" value="Unassembled WGS sequence"/>
</dbReference>
<dbReference type="EMBL" id="QYYD01000007">
    <property type="protein sequence ID" value="RJF75909.1"/>
    <property type="molecule type" value="Genomic_DNA"/>
</dbReference>
<comment type="catalytic activity">
    <reaction evidence="7">
        <text>L-methionine + H2O = methanethiol + 2-oxobutanoate + NH4(+)</text>
        <dbReference type="Rhea" id="RHEA:23800"/>
        <dbReference type="ChEBI" id="CHEBI:15377"/>
        <dbReference type="ChEBI" id="CHEBI:16007"/>
        <dbReference type="ChEBI" id="CHEBI:16763"/>
        <dbReference type="ChEBI" id="CHEBI:28938"/>
        <dbReference type="ChEBI" id="CHEBI:57844"/>
        <dbReference type="EC" id="4.4.1.11"/>
    </reaction>
</comment>
<evidence type="ECO:0000256" key="7">
    <source>
        <dbReference type="ARBA" id="ARBA00049180"/>
    </source>
</evidence>
<dbReference type="FunFam" id="3.90.1150.10:FF:000033">
    <property type="entry name" value="Cystathionine gamma-synthase"/>
    <property type="match status" value="1"/>
</dbReference>
<dbReference type="InterPro" id="IPR015421">
    <property type="entry name" value="PyrdxlP-dep_Trfase_major"/>
</dbReference>
<sequence length="411" mass="43565">MTESARSPGFATTAIHHGYDPLAHHGALNPPLFLTSTYAFTSAAEGAARFAGEAEGFVYSRVGNPTVAVLESRLAALEGGEAALATSSGVGALTAVIWTLLQAGDGIVADQMLYGCTFGLFEHHLPRFGIQVTFADLTEPANLQAALAPNSRLVFTETPTNPNMRVVDIAACAEICRRAGVRLVVDNTYCTPYLQQPLGLGADLVVHSATKYLGGHGDLLAGAVVGPKEVIDQLRFVGIKELNGACISAFDAFLILRGLKTLNLRMDRHSATATRLAHDLQAHPAVAAVYYPGLDSHPQHALAQRQMRQPGGMVALELKGGLAAGRGFMDNVRLATRAVSLGDAETLIQHPASMTHATYDPAERARHGFTDGLIRISVGLEDYEDLRADLMGALQAPRFARDALGEAGSSY</sequence>
<dbReference type="OrthoDB" id="9805807at2"/>
<dbReference type="GO" id="GO:0005737">
    <property type="term" value="C:cytoplasm"/>
    <property type="evidence" value="ECO:0007669"/>
    <property type="project" value="TreeGrafter"/>
</dbReference>
<keyword evidence="6 10" id="KW-0456">Lyase</keyword>
<evidence type="ECO:0000256" key="5">
    <source>
        <dbReference type="ARBA" id="ARBA00022898"/>
    </source>
</evidence>
<evidence type="ECO:0000313" key="11">
    <source>
        <dbReference type="Proteomes" id="UP000285523"/>
    </source>
</evidence>
<comment type="cofactor">
    <cofactor evidence="1 9">
        <name>pyridoxal 5'-phosphate</name>
        <dbReference type="ChEBI" id="CHEBI:597326"/>
    </cofactor>
</comment>
<dbReference type="GO" id="GO:0019346">
    <property type="term" value="P:transsulfuration"/>
    <property type="evidence" value="ECO:0007669"/>
    <property type="project" value="InterPro"/>
</dbReference>
<dbReference type="FunFam" id="3.40.640.10:FF:000046">
    <property type="entry name" value="Cystathionine gamma-lyase"/>
    <property type="match status" value="1"/>
</dbReference>
<gene>
    <name evidence="10" type="primary">megL</name>
    <name evidence="10" type="ORF">D4Q52_08655</name>
</gene>